<dbReference type="SUPFAM" id="SSF54593">
    <property type="entry name" value="Glyoxalase/Bleomycin resistance protein/Dihydroxybiphenyl dioxygenase"/>
    <property type="match status" value="1"/>
</dbReference>
<protein>
    <recommendedName>
        <fullName evidence="1">Glyoxalase/fosfomycin resistance/dioxygenase domain-containing protein</fullName>
    </recommendedName>
</protein>
<feature type="domain" description="Glyoxalase/fosfomycin resistance/dioxygenase" evidence="1">
    <location>
        <begin position="8"/>
        <end position="119"/>
    </location>
</feature>
<gene>
    <name evidence="2" type="ORF">C900_01953</name>
</gene>
<dbReference type="Pfam" id="PF00903">
    <property type="entry name" value="Glyoxalase"/>
    <property type="match status" value="1"/>
</dbReference>
<accession>L8JUN9</accession>
<dbReference type="EMBL" id="AMZN01000029">
    <property type="protein sequence ID" value="ELR71958.1"/>
    <property type="molecule type" value="Genomic_DNA"/>
</dbReference>
<dbReference type="Proteomes" id="UP000011135">
    <property type="component" value="Unassembled WGS sequence"/>
</dbReference>
<evidence type="ECO:0000259" key="1">
    <source>
        <dbReference type="Pfam" id="PF00903"/>
    </source>
</evidence>
<dbReference type="InterPro" id="IPR029068">
    <property type="entry name" value="Glyas_Bleomycin-R_OHBP_Dase"/>
</dbReference>
<reference evidence="2 3" key="1">
    <citation type="submission" date="2012-12" db="EMBL/GenBank/DDBJ databases">
        <title>Genome assembly of Fulvivirga imtechensis AK7.</title>
        <authorList>
            <person name="Nupur N."/>
            <person name="Khatri I."/>
            <person name="Kumar R."/>
            <person name="Subramanian S."/>
            <person name="Pinnaka A."/>
        </authorList>
    </citation>
    <scope>NUCLEOTIDE SEQUENCE [LARGE SCALE GENOMIC DNA]</scope>
    <source>
        <strain evidence="2 3">AK7</strain>
    </source>
</reference>
<dbReference type="RefSeq" id="WP_009579400.1">
    <property type="nucleotide sequence ID" value="NZ_AMZN01000029.1"/>
</dbReference>
<name>L8JUN9_9BACT</name>
<sequence length="129" mass="14960">MTKTDPIIAVKDVETSSKWYQAVFGCKSMHGGREFDILVDENSEVLICLHQWGAHEHPTMINSDITPGNGLILYFRTEYMDTIRKNVEKLGYSVEEDIHLNPNSRRKEFSLRDPDGYYLTVTEFHKYEG</sequence>
<dbReference type="OrthoDB" id="9795618at2"/>
<evidence type="ECO:0000313" key="2">
    <source>
        <dbReference type="EMBL" id="ELR71958.1"/>
    </source>
</evidence>
<dbReference type="eggNOG" id="COG0346">
    <property type="taxonomic scope" value="Bacteria"/>
</dbReference>
<organism evidence="2 3">
    <name type="scientific">Fulvivirga imtechensis AK7</name>
    <dbReference type="NCBI Taxonomy" id="1237149"/>
    <lineage>
        <taxon>Bacteria</taxon>
        <taxon>Pseudomonadati</taxon>
        <taxon>Bacteroidota</taxon>
        <taxon>Cytophagia</taxon>
        <taxon>Cytophagales</taxon>
        <taxon>Fulvivirgaceae</taxon>
        <taxon>Fulvivirga</taxon>
    </lineage>
</organism>
<dbReference type="STRING" id="1237149.C900_01953"/>
<dbReference type="InterPro" id="IPR004360">
    <property type="entry name" value="Glyas_Fos-R_dOase_dom"/>
</dbReference>
<dbReference type="Gene3D" id="3.10.180.10">
    <property type="entry name" value="2,3-Dihydroxybiphenyl 1,2-Dioxygenase, domain 1"/>
    <property type="match status" value="1"/>
</dbReference>
<comment type="caution">
    <text evidence="2">The sequence shown here is derived from an EMBL/GenBank/DDBJ whole genome shotgun (WGS) entry which is preliminary data.</text>
</comment>
<dbReference type="AlphaFoldDB" id="L8JUN9"/>
<keyword evidence="3" id="KW-1185">Reference proteome</keyword>
<proteinExistence type="predicted"/>
<evidence type="ECO:0000313" key="3">
    <source>
        <dbReference type="Proteomes" id="UP000011135"/>
    </source>
</evidence>